<sequence length="441" mass="47299">MTQATQSRVELPYARKGDSRTAVSVPETATLLRPIVQSGRVDISDIEHLRGEALRLELVRRAAELVPLLAANAEATETNRRVVEANIEGIREAGLLKITTPRAHGGLETDMRTMLDVSRELARGCGSTAWVATLLNVCAWFVTMGGKELQNDIWGDNPDARIAGVFAPSATARWAEGGLVVTGKWAWASGSLHADWALVGVPMVDSDNNQVDQGFALIPMTDLVIEDTWFVVGMKGTGSNTLIAEEVFIPNRRIVSVPALIDGTAATQSTGGTLERSSFIPVAALALVGPQLGLCTEAFNFVRSKATKRGISYSFYDRQADSPSFQLGLAEAASKVDAAHLFAYRAADVIDTAAREGRNLDYLDRARVRMDVGCAITFAREAVDQLISIHGAGTFAEVSPLQRIWRDLETAGRHAVISPTISAEVYGKALVGIEGGVTALV</sequence>
<evidence type="ECO:0000313" key="6">
    <source>
        <dbReference type="EMBL" id="MBB3928257.1"/>
    </source>
</evidence>
<protein>
    <submittedName>
        <fullName evidence="6">Alkylation response protein AidB-like acyl-CoA dehydrogenase</fullName>
    </submittedName>
</protein>
<evidence type="ECO:0000259" key="5">
    <source>
        <dbReference type="Pfam" id="PF08028"/>
    </source>
</evidence>
<dbReference type="PIRSF" id="PIRSF016578">
    <property type="entry name" value="HsaA"/>
    <property type="match status" value="1"/>
</dbReference>
<dbReference type="GO" id="GO:0016712">
    <property type="term" value="F:oxidoreductase activity, acting on paired donors, with incorporation or reduction of molecular oxygen, reduced flavin or flavoprotein as one donor, and incorporation of one atom of oxygen"/>
    <property type="evidence" value="ECO:0007669"/>
    <property type="project" value="TreeGrafter"/>
</dbReference>
<dbReference type="InterPro" id="IPR036250">
    <property type="entry name" value="AcylCo_DH-like_C"/>
</dbReference>
<feature type="domain" description="Acyl-CoA dehydrogenase C-terminal" evidence="5">
    <location>
        <begin position="287"/>
        <end position="418"/>
    </location>
</feature>
<comment type="caution">
    <text evidence="6">The sequence shown here is derived from an EMBL/GenBank/DDBJ whole genome shotgun (WGS) entry which is preliminary data.</text>
</comment>
<dbReference type="InterPro" id="IPR013786">
    <property type="entry name" value="AcylCoA_DH/ox_N"/>
</dbReference>
<accession>A0A7W6FS17</accession>
<evidence type="ECO:0000256" key="1">
    <source>
        <dbReference type="ARBA" id="ARBA00023002"/>
    </source>
</evidence>
<dbReference type="GO" id="GO:0005737">
    <property type="term" value="C:cytoplasm"/>
    <property type="evidence" value="ECO:0007669"/>
    <property type="project" value="TreeGrafter"/>
</dbReference>
<dbReference type="Gene3D" id="1.20.140.10">
    <property type="entry name" value="Butyryl-CoA Dehydrogenase, subunit A, domain 3"/>
    <property type="match status" value="1"/>
</dbReference>
<dbReference type="SUPFAM" id="SSF56645">
    <property type="entry name" value="Acyl-CoA dehydrogenase NM domain-like"/>
    <property type="match status" value="1"/>
</dbReference>
<reference evidence="6 7" key="1">
    <citation type="submission" date="2020-08" db="EMBL/GenBank/DDBJ databases">
        <title>Genomic Encyclopedia of Type Strains, Phase IV (KMG-IV): sequencing the most valuable type-strain genomes for metagenomic binning, comparative biology and taxonomic classification.</title>
        <authorList>
            <person name="Goeker M."/>
        </authorList>
    </citation>
    <scope>NUCLEOTIDE SEQUENCE [LARGE SCALE GENOMIC DNA]</scope>
    <source>
        <strain evidence="6 7">DSM 26189</strain>
    </source>
</reference>
<dbReference type="Pfam" id="PF02771">
    <property type="entry name" value="Acyl-CoA_dh_N"/>
    <property type="match status" value="1"/>
</dbReference>
<name>A0A7W6FS17_9SPHN</name>
<comment type="similarity">
    <text evidence="2">Belongs to the HpaH/HsaA monooxygenase family.</text>
</comment>
<dbReference type="EMBL" id="JACIDT010000021">
    <property type="protein sequence ID" value="MBB3928257.1"/>
    <property type="molecule type" value="Genomic_DNA"/>
</dbReference>
<dbReference type="InterPro" id="IPR009100">
    <property type="entry name" value="AcylCoA_DH/oxidase_NM_dom_sf"/>
</dbReference>
<dbReference type="SUPFAM" id="SSF47203">
    <property type="entry name" value="Acyl-CoA dehydrogenase C-terminal domain-like"/>
    <property type="match status" value="1"/>
</dbReference>
<proteinExistence type="inferred from homology"/>
<dbReference type="Pfam" id="PF08028">
    <property type="entry name" value="Acyl-CoA_dh_2"/>
    <property type="match status" value="1"/>
</dbReference>
<dbReference type="RefSeq" id="WP_188073546.1">
    <property type="nucleotide sequence ID" value="NZ_BSPS01000011.1"/>
</dbReference>
<dbReference type="InterPro" id="IPR013107">
    <property type="entry name" value="Acyl-CoA_DH_C"/>
</dbReference>
<feature type="domain" description="Acyl-CoA dehydrogenase/oxidase N-terminal" evidence="4">
    <location>
        <begin position="70"/>
        <end position="152"/>
    </location>
</feature>
<dbReference type="AlphaFoldDB" id="A0A7W6FS17"/>
<dbReference type="GO" id="GO:0033539">
    <property type="term" value="P:fatty acid beta-oxidation using acyl-CoA dehydrogenase"/>
    <property type="evidence" value="ECO:0007669"/>
    <property type="project" value="TreeGrafter"/>
</dbReference>
<dbReference type="InterPro" id="IPR050741">
    <property type="entry name" value="Acyl-CoA_dehydrogenase"/>
</dbReference>
<dbReference type="GO" id="GO:0050660">
    <property type="term" value="F:flavin adenine dinucleotide binding"/>
    <property type="evidence" value="ECO:0007669"/>
    <property type="project" value="InterPro"/>
</dbReference>
<dbReference type="PANTHER" id="PTHR48083">
    <property type="entry name" value="MEDIUM-CHAIN SPECIFIC ACYL-COA DEHYDROGENASE, MITOCHONDRIAL-RELATED"/>
    <property type="match status" value="1"/>
</dbReference>
<keyword evidence="7" id="KW-1185">Reference proteome</keyword>
<evidence type="ECO:0000256" key="3">
    <source>
        <dbReference type="SAM" id="MobiDB-lite"/>
    </source>
</evidence>
<dbReference type="Proteomes" id="UP000571950">
    <property type="component" value="Unassembled WGS sequence"/>
</dbReference>
<dbReference type="GO" id="GO:0003995">
    <property type="term" value="F:acyl-CoA dehydrogenase activity"/>
    <property type="evidence" value="ECO:0007669"/>
    <property type="project" value="TreeGrafter"/>
</dbReference>
<dbReference type="InterPro" id="IPR046373">
    <property type="entry name" value="Acyl-CoA_Oxase/DH_mid-dom_sf"/>
</dbReference>
<dbReference type="Gene3D" id="1.10.540.10">
    <property type="entry name" value="Acyl-CoA dehydrogenase/oxidase, N-terminal domain"/>
    <property type="match status" value="1"/>
</dbReference>
<evidence type="ECO:0000256" key="2">
    <source>
        <dbReference type="ARBA" id="ARBA00049661"/>
    </source>
</evidence>
<gene>
    <name evidence="6" type="ORF">GGR43_004001</name>
</gene>
<evidence type="ECO:0000313" key="7">
    <source>
        <dbReference type="Proteomes" id="UP000571950"/>
    </source>
</evidence>
<dbReference type="Gene3D" id="2.40.110.10">
    <property type="entry name" value="Butyryl-CoA Dehydrogenase, subunit A, domain 2"/>
    <property type="match status" value="1"/>
</dbReference>
<dbReference type="InterPro" id="IPR037069">
    <property type="entry name" value="AcylCoA_DH/ox_N_sf"/>
</dbReference>
<organism evidence="6 7">
    <name type="scientific">Sphingobium jiangsuense</name>
    <dbReference type="NCBI Taxonomy" id="870476"/>
    <lineage>
        <taxon>Bacteria</taxon>
        <taxon>Pseudomonadati</taxon>
        <taxon>Pseudomonadota</taxon>
        <taxon>Alphaproteobacteria</taxon>
        <taxon>Sphingomonadales</taxon>
        <taxon>Sphingomonadaceae</taxon>
        <taxon>Sphingobium</taxon>
    </lineage>
</organism>
<evidence type="ECO:0000259" key="4">
    <source>
        <dbReference type="Pfam" id="PF02771"/>
    </source>
</evidence>
<dbReference type="PANTHER" id="PTHR48083:SF19">
    <property type="entry name" value="FLAVIN-DEPENDENT MONOOXYGENASE, OXYGENASE SUBUNIT HSAA"/>
    <property type="match status" value="1"/>
</dbReference>
<keyword evidence="1" id="KW-0560">Oxidoreductase</keyword>
<feature type="region of interest" description="Disordered" evidence="3">
    <location>
        <begin position="1"/>
        <end position="20"/>
    </location>
</feature>